<proteinExistence type="predicted"/>
<reference evidence="1" key="1">
    <citation type="submission" date="2019-09" db="EMBL/GenBank/DDBJ databases">
        <authorList>
            <person name="Hjerde E."/>
        </authorList>
    </citation>
    <scope>NUCLEOTIDE SEQUENCE</scope>
    <source>
        <strain evidence="1">06/09/160</strain>
    </source>
</reference>
<organism evidence="1">
    <name type="scientific">Aliivibrio wodanis</name>
    <dbReference type="NCBI Taxonomy" id="80852"/>
    <lineage>
        <taxon>Bacteria</taxon>
        <taxon>Pseudomonadati</taxon>
        <taxon>Pseudomonadota</taxon>
        <taxon>Gammaproteobacteria</taxon>
        <taxon>Vibrionales</taxon>
        <taxon>Vibrionaceae</taxon>
        <taxon>Aliivibrio</taxon>
    </lineage>
</organism>
<sequence>MLLEFVQEDGKKLELTEHALEHVLKGNFVVRPMTNREDMKVLSGGLHTCEAWIDFRNCYEGELEHLHFYDSSQHAFWYYARELGNGVVTLRLPRELFSGKAAKITMYPDDYYKSGYLWKTLFPVGYDRLKIIKVVEEALANEDFAQRIPGQIVGYINKDEPLSKMKVVIQHHGKEIKSVFPAWTQPNTGNNGKPYSHYENIGFVIAQSTEYFNDRDKVNQPSCFNFTGESFELDELPVHTPKLFTARNNPRLDQSLSNWTEFRRSELKKCNLDREQNDLVYNYLNDFSLVKYYPEIMSGAYTHAWGRIASDPSFYNTFQIVQNIVDGLHYLYVTEQNDRLVTTSEFLLANMVSHTLFDLMSKKRILSTMINVVVAAKNPEFSYKFILGLAQSPVRREAYIEYNVDSLNKKKLKALLPLSDFPDELLLIKNPSLEVVLDFDDFIEVLKETLGETYTLNFNDDDLNALLNDIVEGQEPNFKKLVIESLRYFNSEDFTSLSTHIEAILETAENFEDGDKELLSTAVGLILRDYCRIQFAHRQRINARYIDYHDYASDMYLPLDSDLLFGIILKHERWTNSMNLEKFLDGVLGFSERNALKDLKNDADNFKLKIGREKPPLPEREVKVRD</sequence>
<protein>
    <submittedName>
        <fullName evidence="1">Uncharacterized protein</fullName>
    </submittedName>
</protein>
<dbReference type="AlphaFoldDB" id="A0A5Q4YXP3"/>
<gene>
    <name evidence="1" type="ORF">AW0309160_01039</name>
</gene>
<dbReference type="EMBL" id="LR721750">
    <property type="protein sequence ID" value="VVV03656.1"/>
    <property type="molecule type" value="Genomic_DNA"/>
</dbReference>
<name>A0A5Q4YXP3_9GAMM</name>
<evidence type="ECO:0000313" key="1">
    <source>
        <dbReference type="EMBL" id="VVV03656.1"/>
    </source>
</evidence>
<accession>A0A5Q4YXP3</accession>